<evidence type="ECO:0000313" key="2">
    <source>
        <dbReference type="Proteomes" id="UP000790709"/>
    </source>
</evidence>
<comment type="caution">
    <text evidence="1">The sequence shown here is derived from an EMBL/GenBank/DDBJ whole genome shotgun (WGS) entry which is preliminary data.</text>
</comment>
<name>A0ACB8C1B7_9AGAM</name>
<sequence>MFRLSLLDTRLPSGPKRLRCSTSTDTECSLSAKILRQRRGPSRWNSLGSTWGLRQPETRYIGAALQTFPSLHVVQSVQSDVAEFAYFRFVVRTCTKAQCAPILGSSRSRNAFACDLFSDHELAVYLSILPQSSIAFAHFTHISVQHVGYPSRSTRSCLWTRHSVPSTTCALCTWYNGISPPNPVNRPYDRQPAGHPEAASFALQRNLAQSISACSIHIPHETWAVATEPMLASHYRSVRAPLGPTGECIHTFIARS</sequence>
<gene>
    <name evidence="1" type="ORF">BV22DRAFT_37424</name>
</gene>
<organism evidence="1 2">
    <name type="scientific">Leucogyrophana mollusca</name>
    <dbReference type="NCBI Taxonomy" id="85980"/>
    <lineage>
        <taxon>Eukaryota</taxon>
        <taxon>Fungi</taxon>
        <taxon>Dikarya</taxon>
        <taxon>Basidiomycota</taxon>
        <taxon>Agaricomycotina</taxon>
        <taxon>Agaricomycetes</taxon>
        <taxon>Agaricomycetidae</taxon>
        <taxon>Boletales</taxon>
        <taxon>Boletales incertae sedis</taxon>
        <taxon>Leucogyrophana</taxon>
    </lineage>
</organism>
<proteinExistence type="predicted"/>
<dbReference type="EMBL" id="MU266329">
    <property type="protein sequence ID" value="KAH7930827.1"/>
    <property type="molecule type" value="Genomic_DNA"/>
</dbReference>
<accession>A0ACB8C1B7</accession>
<protein>
    <submittedName>
        <fullName evidence="1">Uncharacterized protein</fullName>
    </submittedName>
</protein>
<dbReference type="Proteomes" id="UP000790709">
    <property type="component" value="Unassembled WGS sequence"/>
</dbReference>
<evidence type="ECO:0000313" key="1">
    <source>
        <dbReference type="EMBL" id="KAH7930827.1"/>
    </source>
</evidence>
<reference evidence="1" key="1">
    <citation type="journal article" date="2021" name="New Phytol.">
        <title>Evolutionary innovations through gain and loss of genes in the ectomycorrhizal Boletales.</title>
        <authorList>
            <person name="Wu G."/>
            <person name="Miyauchi S."/>
            <person name="Morin E."/>
            <person name="Kuo A."/>
            <person name="Drula E."/>
            <person name="Varga T."/>
            <person name="Kohler A."/>
            <person name="Feng B."/>
            <person name="Cao Y."/>
            <person name="Lipzen A."/>
            <person name="Daum C."/>
            <person name="Hundley H."/>
            <person name="Pangilinan J."/>
            <person name="Johnson J."/>
            <person name="Barry K."/>
            <person name="LaButti K."/>
            <person name="Ng V."/>
            <person name="Ahrendt S."/>
            <person name="Min B."/>
            <person name="Choi I.G."/>
            <person name="Park H."/>
            <person name="Plett J.M."/>
            <person name="Magnuson J."/>
            <person name="Spatafora J.W."/>
            <person name="Nagy L.G."/>
            <person name="Henrissat B."/>
            <person name="Grigoriev I.V."/>
            <person name="Yang Z.L."/>
            <person name="Xu J."/>
            <person name="Martin F.M."/>
        </authorList>
    </citation>
    <scope>NUCLEOTIDE SEQUENCE</scope>
    <source>
        <strain evidence="1">KUC20120723A-06</strain>
    </source>
</reference>
<keyword evidence="2" id="KW-1185">Reference proteome</keyword>